<gene>
    <name evidence="1" type="ORF">EW146_g6531</name>
</gene>
<proteinExistence type="predicted"/>
<dbReference type="Proteomes" id="UP000310158">
    <property type="component" value="Unassembled WGS sequence"/>
</dbReference>
<keyword evidence="2" id="KW-1185">Reference proteome</keyword>
<sequence>MDDSEQTQKAAPVDGMDLINITEHNLLHSIVLEHLANNAAISELVFNIVTKLHAERPILYESKHDERLLLILVSVPPSVVVLHLGDAQQLAMFLELSVQSAKL</sequence>
<organism evidence="1 2">
    <name type="scientific">Bondarzewia mesenterica</name>
    <dbReference type="NCBI Taxonomy" id="1095465"/>
    <lineage>
        <taxon>Eukaryota</taxon>
        <taxon>Fungi</taxon>
        <taxon>Dikarya</taxon>
        <taxon>Basidiomycota</taxon>
        <taxon>Agaricomycotina</taxon>
        <taxon>Agaricomycetes</taxon>
        <taxon>Russulales</taxon>
        <taxon>Bondarzewiaceae</taxon>
        <taxon>Bondarzewia</taxon>
    </lineage>
</organism>
<name>A0A4S4LNF9_9AGAM</name>
<reference evidence="1 2" key="1">
    <citation type="submission" date="2019-02" db="EMBL/GenBank/DDBJ databases">
        <title>Genome sequencing of the rare red list fungi Bondarzewia mesenterica.</title>
        <authorList>
            <person name="Buettner E."/>
            <person name="Kellner H."/>
        </authorList>
    </citation>
    <scope>NUCLEOTIDE SEQUENCE [LARGE SCALE GENOMIC DNA]</scope>
    <source>
        <strain evidence="1 2">DSM 108281</strain>
    </source>
</reference>
<accession>A0A4S4LNF9</accession>
<comment type="caution">
    <text evidence="1">The sequence shown here is derived from an EMBL/GenBank/DDBJ whole genome shotgun (WGS) entry which is preliminary data.</text>
</comment>
<evidence type="ECO:0000313" key="1">
    <source>
        <dbReference type="EMBL" id="THH13719.1"/>
    </source>
</evidence>
<dbReference type="EMBL" id="SGPL01000330">
    <property type="protein sequence ID" value="THH13719.1"/>
    <property type="molecule type" value="Genomic_DNA"/>
</dbReference>
<dbReference type="AlphaFoldDB" id="A0A4S4LNF9"/>
<evidence type="ECO:0000313" key="2">
    <source>
        <dbReference type="Proteomes" id="UP000310158"/>
    </source>
</evidence>
<protein>
    <submittedName>
        <fullName evidence="1">Uncharacterized protein</fullName>
    </submittedName>
</protein>